<keyword evidence="8" id="KW-0862">Zinc</keyword>
<keyword evidence="12" id="KW-1185">Reference proteome</keyword>
<comment type="subcellular location">
    <subcellularLocation>
        <location evidence="2">Cytoplasm</location>
    </subcellularLocation>
</comment>
<keyword evidence="7" id="KW-0378">Hydrolase</keyword>
<dbReference type="PANTHER" id="PTHR45892">
    <property type="entry name" value="AMINOACYLASE-1"/>
    <property type="match status" value="1"/>
</dbReference>
<dbReference type="PIRSF" id="PIRSF036696">
    <property type="entry name" value="ACY-1"/>
    <property type="match status" value="1"/>
</dbReference>
<evidence type="ECO:0000256" key="6">
    <source>
        <dbReference type="ARBA" id="ARBA00022723"/>
    </source>
</evidence>
<accession>A0ABR4Q1C7</accession>
<dbReference type="InterPro" id="IPR002933">
    <property type="entry name" value="Peptidase_M20"/>
</dbReference>
<comment type="cofactor">
    <cofactor evidence="1">
        <name>Zn(2+)</name>
        <dbReference type="ChEBI" id="CHEBI:29105"/>
    </cofactor>
</comment>
<evidence type="ECO:0000256" key="2">
    <source>
        <dbReference type="ARBA" id="ARBA00004496"/>
    </source>
</evidence>
<sequence length="430" mass="48371">MPSSRELDDLAVENFRTYLRFPTVHPDPNYTDAVDWLRNEGVKIGLECFVTEIVANNPILIMRWCGSEPSLRSIMLNSHMDVVPVEREKWSHDPFGGEMSPDGNIYGRGAQDMKSVGIQQLEAVRRLKLEGFIPRRTIYLTFVPDEEVGGGRGMQPFVAGAKPESGDATVEMGFAEMNVGLCLDEGIACPRADVFYAFYEERSPWWVSFLIPGRAGHGSRFIEDTAVEKLHRLMERLMAFRDAEKKKLEQMNGNDLALGSVVTLNITVIKCGIEPNIVPGEIEVQVDFRLPPTLDFAAFEQQIYKWADESGKGIEIRYIQKDVSTTGHVNLSDSYDARDPVIEALKSAACSVGVHLEVGVFFGSTDARFLRRWHKLYANGQPIKAYGFSPMCDVPVLLHDHDEYLNRKTFLDGVKVFKHFLSEVAMIVTI</sequence>
<evidence type="ECO:0000256" key="4">
    <source>
        <dbReference type="ARBA" id="ARBA00011913"/>
    </source>
</evidence>
<keyword evidence="5" id="KW-0963">Cytoplasm</keyword>
<evidence type="ECO:0000259" key="10">
    <source>
        <dbReference type="Pfam" id="PF07687"/>
    </source>
</evidence>
<comment type="similarity">
    <text evidence="3">Belongs to the peptidase M20A family.</text>
</comment>
<comment type="caution">
    <text evidence="11">The sequence shown here is derived from an EMBL/GenBank/DDBJ whole genome shotgun (WGS) entry which is preliminary data.</text>
</comment>
<protein>
    <recommendedName>
        <fullName evidence="4">N-acyl-aliphatic-L-amino acid amidohydrolase</fullName>
        <ecNumber evidence="4">3.5.1.14</ecNumber>
    </recommendedName>
    <alternativeName>
        <fullName evidence="9">N-acyl-L-amino-acid amidohydrolase</fullName>
    </alternativeName>
</protein>
<dbReference type="PROSITE" id="PS00758">
    <property type="entry name" value="ARGE_DAPE_CPG2_1"/>
    <property type="match status" value="1"/>
</dbReference>
<dbReference type="Gene3D" id="3.30.70.360">
    <property type="match status" value="1"/>
</dbReference>
<evidence type="ECO:0000256" key="3">
    <source>
        <dbReference type="ARBA" id="ARBA00006247"/>
    </source>
</evidence>
<dbReference type="EMBL" id="JAKROA010000018">
    <property type="protein sequence ID" value="KAL5103385.1"/>
    <property type="molecule type" value="Genomic_DNA"/>
</dbReference>
<organism evidence="11 12">
    <name type="scientific">Taenia crassiceps</name>
    <dbReference type="NCBI Taxonomy" id="6207"/>
    <lineage>
        <taxon>Eukaryota</taxon>
        <taxon>Metazoa</taxon>
        <taxon>Spiralia</taxon>
        <taxon>Lophotrochozoa</taxon>
        <taxon>Platyhelminthes</taxon>
        <taxon>Cestoda</taxon>
        <taxon>Eucestoda</taxon>
        <taxon>Cyclophyllidea</taxon>
        <taxon>Taeniidae</taxon>
        <taxon>Taenia</taxon>
    </lineage>
</organism>
<dbReference type="PROSITE" id="PS00759">
    <property type="entry name" value="ARGE_DAPE_CPG2_2"/>
    <property type="match status" value="1"/>
</dbReference>
<gene>
    <name evidence="11" type="ORF">TcWFU_005367</name>
</gene>
<dbReference type="InterPro" id="IPR052083">
    <property type="entry name" value="Aminoacylase-1_M20A"/>
</dbReference>
<dbReference type="Pfam" id="PF01546">
    <property type="entry name" value="Peptidase_M20"/>
    <property type="match status" value="1"/>
</dbReference>
<evidence type="ECO:0000256" key="1">
    <source>
        <dbReference type="ARBA" id="ARBA00001947"/>
    </source>
</evidence>
<evidence type="ECO:0000256" key="8">
    <source>
        <dbReference type="ARBA" id="ARBA00022833"/>
    </source>
</evidence>
<dbReference type="Proteomes" id="UP001651158">
    <property type="component" value="Unassembled WGS sequence"/>
</dbReference>
<evidence type="ECO:0000256" key="5">
    <source>
        <dbReference type="ARBA" id="ARBA00022490"/>
    </source>
</evidence>
<dbReference type="SUPFAM" id="SSF55031">
    <property type="entry name" value="Bacterial exopeptidase dimerisation domain"/>
    <property type="match status" value="1"/>
</dbReference>
<keyword evidence="6" id="KW-0479">Metal-binding</keyword>
<dbReference type="SUPFAM" id="SSF53187">
    <property type="entry name" value="Zn-dependent exopeptidases"/>
    <property type="match status" value="1"/>
</dbReference>
<dbReference type="Pfam" id="PF07687">
    <property type="entry name" value="M20_dimer"/>
    <property type="match status" value="1"/>
</dbReference>
<name>A0ABR4Q1C7_9CEST</name>
<evidence type="ECO:0000313" key="11">
    <source>
        <dbReference type="EMBL" id="KAL5103385.1"/>
    </source>
</evidence>
<dbReference type="InterPro" id="IPR036264">
    <property type="entry name" value="Bact_exopeptidase_dim_dom"/>
</dbReference>
<evidence type="ECO:0000313" key="12">
    <source>
        <dbReference type="Proteomes" id="UP001651158"/>
    </source>
</evidence>
<dbReference type="Gene3D" id="1.10.150.900">
    <property type="match status" value="1"/>
</dbReference>
<dbReference type="EC" id="3.5.1.14" evidence="4"/>
<dbReference type="Gene3D" id="3.40.630.10">
    <property type="entry name" value="Zn peptidases"/>
    <property type="match status" value="1"/>
</dbReference>
<dbReference type="NCBIfam" id="TIGR01880">
    <property type="entry name" value="Ac-peptdase-euk"/>
    <property type="match status" value="1"/>
</dbReference>
<evidence type="ECO:0000256" key="9">
    <source>
        <dbReference type="ARBA" id="ARBA00029656"/>
    </source>
</evidence>
<dbReference type="InterPro" id="IPR001261">
    <property type="entry name" value="ArgE/DapE_CS"/>
</dbReference>
<proteinExistence type="inferred from homology"/>
<reference evidence="11 12" key="1">
    <citation type="journal article" date="2022" name="Front. Cell. Infect. Microbiol.">
        <title>The Genomes of Two Strains of Taenia crassiceps the Animal Model for the Study of Human Cysticercosis.</title>
        <authorList>
            <person name="Bobes R.J."/>
            <person name="Estrada K."/>
            <person name="Rios-Valencia D.G."/>
            <person name="Calderon-Gallegos A."/>
            <person name="de la Torre P."/>
            <person name="Carrero J.C."/>
            <person name="Sanchez-Flores A."/>
            <person name="Laclette J.P."/>
        </authorList>
    </citation>
    <scope>NUCLEOTIDE SEQUENCE [LARGE SCALE GENOMIC DNA]</scope>
    <source>
        <strain evidence="11">WFUcys</strain>
    </source>
</reference>
<dbReference type="PANTHER" id="PTHR45892:SF1">
    <property type="entry name" value="AMINOACYLASE-1"/>
    <property type="match status" value="1"/>
</dbReference>
<evidence type="ECO:0000256" key="7">
    <source>
        <dbReference type="ARBA" id="ARBA00022801"/>
    </source>
</evidence>
<dbReference type="InterPro" id="IPR011650">
    <property type="entry name" value="Peptidase_M20_dimer"/>
</dbReference>
<dbReference type="InterPro" id="IPR010159">
    <property type="entry name" value="N-acyl_aa_amidohydrolase"/>
</dbReference>
<feature type="domain" description="Peptidase M20 dimerisation" evidence="10">
    <location>
        <begin position="200"/>
        <end position="311"/>
    </location>
</feature>